<dbReference type="PANTHER" id="PTHR20961">
    <property type="entry name" value="GLYCOSYLTRANSFERASE"/>
    <property type="match status" value="1"/>
</dbReference>
<keyword evidence="2" id="KW-0808">Transferase</keyword>
<comment type="caution">
    <text evidence="5">The sequence shown here is derived from an EMBL/GenBank/DDBJ whole genome shotgun (WGS) entry which is preliminary data.</text>
</comment>
<keyword evidence="3" id="KW-0325">Glycoprotein</keyword>
<dbReference type="AlphaFoldDB" id="A0A8J6XVE7"/>
<evidence type="ECO:0000259" key="4">
    <source>
        <dbReference type="Pfam" id="PF04577"/>
    </source>
</evidence>
<feature type="domain" description="Glycosyltransferase 61 catalytic" evidence="4">
    <location>
        <begin position="106"/>
        <end position="271"/>
    </location>
</feature>
<organism evidence="5 6">
    <name type="scientific">Iningainema tapete BLCC-T55</name>
    <dbReference type="NCBI Taxonomy" id="2748662"/>
    <lineage>
        <taxon>Bacteria</taxon>
        <taxon>Bacillati</taxon>
        <taxon>Cyanobacteriota</taxon>
        <taxon>Cyanophyceae</taxon>
        <taxon>Nostocales</taxon>
        <taxon>Scytonemataceae</taxon>
        <taxon>Iningainema tapete</taxon>
    </lineage>
</organism>
<dbReference type="GO" id="GO:0016757">
    <property type="term" value="F:glycosyltransferase activity"/>
    <property type="evidence" value="ECO:0007669"/>
    <property type="project" value="UniProtKB-KW"/>
</dbReference>
<dbReference type="EMBL" id="JACXAE010000127">
    <property type="protein sequence ID" value="MBD2778506.1"/>
    <property type="molecule type" value="Genomic_DNA"/>
</dbReference>
<accession>A0A8J6XVE7</accession>
<evidence type="ECO:0000256" key="1">
    <source>
        <dbReference type="ARBA" id="ARBA00022676"/>
    </source>
</evidence>
<dbReference type="Proteomes" id="UP000629098">
    <property type="component" value="Unassembled WGS sequence"/>
</dbReference>
<name>A0A8J6XVE7_9CYAN</name>
<dbReference type="InterPro" id="IPR007657">
    <property type="entry name" value="Glycosyltransferase_61"/>
</dbReference>
<evidence type="ECO:0000313" key="5">
    <source>
        <dbReference type="EMBL" id="MBD2778506.1"/>
    </source>
</evidence>
<gene>
    <name evidence="5" type="ORF">ICL16_42305</name>
</gene>
<evidence type="ECO:0000256" key="2">
    <source>
        <dbReference type="ARBA" id="ARBA00022679"/>
    </source>
</evidence>
<keyword evidence="1" id="KW-0328">Glycosyltransferase</keyword>
<proteinExistence type="predicted"/>
<evidence type="ECO:0000313" key="6">
    <source>
        <dbReference type="Proteomes" id="UP000629098"/>
    </source>
</evidence>
<dbReference type="RefSeq" id="WP_190838274.1">
    <property type="nucleotide sequence ID" value="NZ_CAWPPI010000127.1"/>
</dbReference>
<evidence type="ECO:0000256" key="3">
    <source>
        <dbReference type="ARBA" id="ARBA00023180"/>
    </source>
</evidence>
<protein>
    <submittedName>
        <fullName evidence="5">Glycosyltransferase family 61 protein</fullName>
    </submittedName>
</protein>
<dbReference type="Pfam" id="PF04577">
    <property type="entry name" value="Glyco_transf_61"/>
    <property type="match status" value="1"/>
</dbReference>
<keyword evidence="6" id="KW-1185">Reference proteome</keyword>
<reference evidence="5" key="1">
    <citation type="submission" date="2020-09" db="EMBL/GenBank/DDBJ databases">
        <title>Iningainema tapete sp. nov. (Scytonemataceae, Cyanobacteria) from greenhouses in central Florida (USA) produces two types of nodularin with biosynthetic potential for microcystin-LR and anabaenopeptins.</title>
        <authorList>
            <person name="Berthold D.E."/>
            <person name="Lefler F.W."/>
            <person name="Huang I.-S."/>
            <person name="Abdulla H."/>
            <person name="Zimba P.V."/>
            <person name="Laughinghouse H.D. IV."/>
        </authorList>
    </citation>
    <scope>NUCLEOTIDE SEQUENCE</scope>
    <source>
        <strain evidence="5">BLCCT55</strain>
    </source>
</reference>
<sequence>MQLQHYNSQVHYSLPVHCTRELYAFFSQFTNRTFTQEYVGLLPHGLVFGSGVVISPDGKTIARDVSIDFRQPFETHWLLHVKRLKRPKLLTGKTAVIAVESSPSNYYHWLLDELPRLLILERDEFNTMIASNSNQYNRDALKLYGFNGKIISPNSHFQCDELVVPSLVGSTGHPTPKVVDLISTFVEPLLNSTSSFGEKIYISRENAKLRKIFNEEQLWSNLKARGFHKLKLEEMTWVEQIGAFNHARVIVAPHGAGLANLIFCRPGTKVVEFFNRSYVHWCYWQLASIKGLDYRPVVPSGDEELSHKGSALISDLQVDCHQIITALSE</sequence>
<dbReference type="InterPro" id="IPR049625">
    <property type="entry name" value="Glyco_transf_61_cat"/>
</dbReference>